<dbReference type="EMBL" id="JABFAF010000004">
    <property type="protein sequence ID" value="MBA0853028.1"/>
    <property type="molecule type" value="Genomic_DNA"/>
</dbReference>
<feature type="coiled-coil region" evidence="1">
    <location>
        <begin position="81"/>
        <end position="147"/>
    </location>
</feature>
<reference evidence="2 3" key="1">
    <citation type="journal article" date="2019" name="Genome Biol. Evol.">
        <title>Insights into the evolution of the New World diploid cottons (Gossypium, subgenus Houzingenia) based on genome sequencing.</title>
        <authorList>
            <person name="Grover C.E."/>
            <person name="Arick M.A. 2nd"/>
            <person name="Thrash A."/>
            <person name="Conover J.L."/>
            <person name="Sanders W.S."/>
            <person name="Peterson D.G."/>
            <person name="Frelichowski J.E."/>
            <person name="Scheffler J.A."/>
            <person name="Scheffler B.E."/>
            <person name="Wendel J.F."/>
        </authorList>
    </citation>
    <scope>NUCLEOTIDE SEQUENCE [LARGE SCALE GENOMIC DNA]</scope>
    <source>
        <strain evidence="2">1</strain>
        <tissue evidence="2">Leaf</tissue>
    </source>
</reference>
<evidence type="ECO:0000313" key="3">
    <source>
        <dbReference type="Proteomes" id="UP000593576"/>
    </source>
</evidence>
<organism evidence="2 3">
    <name type="scientific">Gossypium schwendimanii</name>
    <name type="common">Cotton</name>
    <dbReference type="NCBI Taxonomy" id="34291"/>
    <lineage>
        <taxon>Eukaryota</taxon>
        <taxon>Viridiplantae</taxon>
        <taxon>Streptophyta</taxon>
        <taxon>Embryophyta</taxon>
        <taxon>Tracheophyta</taxon>
        <taxon>Spermatophyta</taxon>
        <taxon>Magnoliopsida</taxon>
        <taxon>eudicotyledons</taxon>
        <taxon>Gunneridae</taxon>
        <taxon>Pentapetalae</taxon>
        <taxon>rosids</taxon>
        <taxon>malvids</taxon>
        <taxon>Malvales</taxon>
        <taxon>Malvaceae</taxon>
        <taxon>Malvoideae</taxon>
        <taxon>Gossypium</taxon>
    </lineage>
</organism>
<comment type="caution">
    <text evidence="2">The sequence shown here is derived from an EMBL/GenBank/DDBJ whole genome shotgun (WGS) entry which is preliminary data.</text>
</comment>
<keyword evidence="1" id="KW-0175">Coiled coil</keyword>
<proteinExistence type="predicted"/>
<feature type="non-terminal residue" evidence="2">
    <location>
        <position position="148"/>
    </location>
</feature>
<evidence type="ECO:0000313" key="2">
    <source>
        <dbReference type="EMBL" id="MBA0853028.1"/>
    </source>
</evidence>
<keyword evidence="3" id="KW-1185">Reference proteome</keyword>
<protein>
    <submittedName>
        <fullName evidence="2">Uncharacterized protein</fullName>
    </submittedName>
</protein>
<accession>A0A7J9L2Y6</accession>
<dbReference type="AlphaFoldDB" id="A0A7J9L2Y6"/>
<dbReference type="Proteomes" id="UP000593576">
    <property type="component" value="Unassembled WGS sequence"/>
</dbReference>
<sequence length="148" mass="17583">QSSSSVYTVGGGPPKKNIATAGCFWDFHYETNYIHLIEYIFIFDTRNYRYLPVLIVFEDFVTIMEDGNGIFYNHPVQLSEIETLQKQHEEKTIRIRDLKRQIEALKLRLAKTKTKRNISRDERREAFNELCEKYHNLRNEYNALLSES</sequence>
<name>A0A7J9L2Y6_GOSSC</name>
<evidence type="ECO:0000256" key="1">
    <source>
        <dbReference type="SAM" id="Coils"/>
    </source>
</evidence>
<dbReference type="OrthoDB" id="849476at2759"/>
<gene>
    <name evidence="2" type="ORF">Goshw_012556</name>
</gene>